<sequence length="303" mass="33857">MMGRVKQTSSEVIDLPELPVEHGLNQQQMSTLTQEISAQFGDGQIYDRIRVVNEARFYMAQSAEAMLEAGKRLIVLKENEPHGEFESIVREQLGLPERTAQRMMQASIKYMSPKLLAKAPTLALLGKSKLFELMTEDDDELAALAEGGTVAGLKLDEIDRMTNRELRHALREGSENYQALSQLQANTNTERDQLKLDLAKREKLITEMDPIDLGDGLRVEVSQQVSAAEIALRSLKKPFTALAEHTEQHGFMHDDFMAGLLGQLQFALNQLRGEFSIKEAPDGEAMPAWLREEAPLPAAQEEA</sequence>
<dbReference type="Proteomes" id="UP001596473">
    <property type="component" value="Unassembled WGS sequence"/>
</dbReference>
<gene>
    <name evidence="1" type="ORF">ACFQNF_05720</name>
</gene>
<protein>
    <recommendedName>
        <fullName evidence="3">DUF3102 domain-containing protein</fullName>
    </recommendedName>
</protein>
<dbReference type="EMBL" id="JBHTBQ010000009">
    <property type="protein sequence ID" value="MFC7419373.1"/>
    <property type="molecule type" value="Genomic_DNA"/>
</dbReference>
<proteinExistence type="predicted"/>
<name>A0ABW2QUF6_9NEIS</name>
<evidence type="ECO:0000313" key="1">
    <source>
        <dbReference type="EMBL" id="MFC7419373.1"/>
    </source>
</evidence>
<organism evidence="1 2">
    <name type="scientific">Iodobacter arcticus</name>
    <dbReference type="NCBI Taxonomy" id="590593"/>
    <lineage>
        <taxon>Bacteria</taxon>
        <taxon>Pseudomonadati</taxon>
        <taxon>Pseudomonadota</taxon>
        <taxon>Betaproteobacteria</taxon>
        <taxon>Neisseriales</taxon>
        <taxon>Chitinibacteraceae</taxon>
        <taxon>Iodobacter</taxon>
    </lineage>
</organism>
<dbReference type="RefSeq" id="WP_380186817.1">
    <property type="nucleotide sequence ID" value="NZ_JBHTBQ010000009.1"/>
</dbReference>
<evidence type="ECO:0000313" key="2">
    <source>
        <dbReference type="Proteomes" id="UP001596473"/>
    </source>
</evidence>
<comment type="caution">
    <text evidence="1">The sequence shown here is derived from an EMBL/GenBank/DDBJ whole genome shotgun (WGS) entry which is preliminary data.</text>
</comment>
<reference evidence="2" key="1">
    <citation type="journal article" date="2019" name="Int. J. Syst. Evol. Microbiol.">
        <title>The Global Catalogue of Microorganisms (GCM) 10K type strain sequencing project: providing services to taxonomists for standard genome sequencing and annotation.</title>
        <authorList>
            <consortium name="The Broad Institute Genomics Platform"/>
            <consortium name="The Broad Institute Genome Sequencing Center for Infectious Disease"/>
            <person name="Wu L."/>
            <person name="Ma J."/>
        </authorList>
    </citation>
    <scope>NUCLEOTIDE SEQUENCE [LARGE SCALE GENOMIC DNA]</scope>
    <source>
        <strain evidence="2">CCUG 62945</strain>
    </source>
</reference>
<evidence type="ECO:0008006" key="3">
    <source>
        <dbReference type="Google" id="ProtNLM"/>
    </source>
</evidence>
<keyword evidence="2" id="KW-1185">Reference proteome</keyword>
<accession>A0ABW2QUF6</accession>